<evidence type="ECO:0000259" key="5">
    <source>
        <dbReference type="PROSITE" id="PS50850"/>
    </source>
</evidence>
<feature type="transmembrane region" description="Helical" evidence="4">
    <location>
        <begin position="140"/>
        <end position="160"/>
    </location>
</feature>
<name>A0A7V8FMU9_9BURK</name>
<evidence type="ECO:0000256" key="3">
    <source>
        <dbReference type="ARBA" id="ARBA00023136"/>
    </source>
</evidence>
<dbReference type="PANTHER" id="PTHR42910:SF1">
    <property type="entry name" value="MAJOR FACILITATOR SUPERFAMILY (MFS) PROFILE DOMAIN-CONTAINING PROTEIN"/>
    <property type="match status" value="1"/>
</dbReference>
<dbReference type="CDD" id="cd17324">
    <property type="entry name" value="MFS_NepI_like"/>
    <property type="match status" value="1"/>
</dbReference>
<feature type="transmembrane region" description="Helical" evidence="4">
    <location>
        <begin position="82"/>
        <end position="100"/>
    </location>
</feature>
<evidence type="ECO:0000256" key="2">
    <source>
        <dbReference type="ARBA" id="ARBA00022989"/>
    </source>
</evidence>
<feature type="transmembrane region" description="Helical" evidence="4">
    <location>
        <begin position="364"/>
        <end position="385"/>
    </location>
</feature>
<keyword evidence="2 4" id="KW-1133">Transmembrane helix</keyword>
<dbReference type="InterPro" id="IPR036259">
    <property type="entry name" value="MFS_trans_sf"/>
</dbReference>
<dbReference type="Gene3D" id="1.20.1250.20">
    <property type="entry name" value="MFS general substrate transporter like domains"/>
    <property type="match status" value="1"/>
</dbReference>
<feature type="transmembrane region" description="Helical" evidence="4">
    <location>
        <begin position="245"/>
        <end position="267"/>
    </location>
</feature>
<comment type="caution">
    <text evidence="6">The sequence shown here is derived from an EMBL/GenBank/DDBJ whole genome shotgun (WGS) entry which is preliminary data.</text>
</comment>
<evidence type="ECO:0000256" key="1">
    <source>
        <dbReference type="ARBA" id="ARBA00022692"/>
    </source>
</evidence>
<protein>
    <submittedName>
        <fullName evidence="6">Putative transporter</fullName>
    </submittedName>
</protein>
<dbReference type="GO" id="GO:0022857">
    <property type="term" value="F:transmembrane transporter activity"/>
    <property type="evidence" value="ECO:0007669"/>
    <property type="project" value="InterPro"/>
</dbReference>
<keyword evidence="3 4" id="KW-0472">Membrane</keyword>
<organism evidence="6 7">
    <name type="scientific">Paracidovorax wautersii</name>
    <dbReference type="NCBI Taxonomy" id="1177982"/>
    <lineage>
        <taxon>Bacteria</taxon>
        <taxon>Pseudomonadati</taxon>
        <taxon>Pseudomonadota</taxon>
        <taxon>Betaproteobacteria</taxon>
        <taxon>Burkholderiales</taxon>
        <taxon>Comamonadaceae</taxon>
        <taxon>Paracidovorax</taxon>
    </lineage>
</organism>
<dbReference type="AlphaFoldDB" id="A0A7V8FMU9"/>
<evidence type="ECO:0000313" key="6">
    <source>
        <dbReference type="EMBL" id="KAF1020394.1"/>
    </source>
</evidence>
<dbReference type="Pfam" id="PF07690">
    <property type="entry name" value="MFS_1"/>
    <property type="match status" value="1"/>
</dbReference>
<evidence type="ECO:0000256" key="4">
    <source>
        <dbReference type="SAM" id="Phobius"/>
    </source>
</evidence>
<feature type="transmembrane region" description="Helical" evidence="4">
    <location>
        <begin position="54"/>
        <end position="75"/>
    </location>
</feature>
<dbReference type="InterPro" id="IPR011701">
    <property type="entry name" value="MFS"/>
</dbReference>
<reference evidence="7" key="1">
    <citation type="journal article" date="2020" name="MBio">
        <title>Horizontal gene transfer to a defensive symbiont with a reduced genome amongst a multipartite beetle microbiome.</title>
        <authorList>
            <person name="Waterworth S.C."/>
            <person name="Florez L.V."/>
            <person name="Rees E.R."/>
            <person name="Hertweck C."/>
            <person name="Kaltenpoth M."/>
            <person name="Kwan J.C."/>
        </authorList>
    </citation>
    <scope>NUCLEOTIDE SEQUENCE [LARGE SCALE GENOMIC DNA]</scope>
</reference>
<feature type="transmembrane region" description="Helical" evidence="4">
    <location>
        <begin position="279"/>
        <end position="308"/>
    </location>
</feature>
<gene>
    <name evidence="6" type="ORF">GAK30_02538</name>
</gene>
<dbReference type="SUPFAM" id="SSF103473">
    <property type="entry name" value="MFS general substrate transporter"/>
    <property type="match status" value="1"/>
</dbReference>
<sequence length="391" mass="39952">MVETPSNKTAPVLGKGALATLAAACGITVGNVYLCQPLLDQIAVNMGVPEQTVGLVAVGAQVGYALGILFVLPLADAVATRRLVRVLLILTTLFLLVACLSPSTPVLIAASTVVPQVLIPVVSGLAAPEHRGRVIGTLQTVLILGILLSRTVSGGVAQAFDSWRSPYLLAAVLTAGLTFIVPRLMPAPQARPAAVGYLNLLRSLPPLLRHRPLRLSMALGFLVFAAFSAFWATLAFHLASPAFGLGPAAAGLFGLYGALGALLAPTAGRLSDRIGSGRVNLSLVAVAVAFALGGWLGACSLLALVLAVNLLDFGLQSGQIANQTRIFALGGDIRARVNTLYMVATFGGGAAGSLAGTVAWGAGGWHGVCLLALLLVAAAGVVLMLQRRAQA</sequence>
<accession>A0A7V8FMU9</accession>
<dbReference type="PROSITE" id="PS50850">
    <property type="entry name" value="MFS"/>
    <property type="match status" value="1"/>
</dbReference>
<dbReference type="PANTHER" id="PTHR42910">
    <property type="entry name" value="TRANSPORTER SCO4007-RELATED"/>
    <property type="match status" value="1"/>
</dbReference>
<evidence type="ECO:0000313" key="7">
    <source>
        <dbReference type="Proteomes" id="UP000461670"/>
    </source>
</evidence>
<dbReference type="EMBL" id="WNDQ01000036">
    <property type="protein sequence ID" value="KAF1020394.1"/>
    <property type="molecule type" value="Genomic_DNA"/>
</dbReference>
<feature type="domain" description="Major facilitator superfamily (MFS) profile" evidence="5">
    <location>
        <begin position="12"/>
        <end position="390"/>
    </location>
</feature>
<feature type="transmembrane region" description="Helical" evidence="4">
    <location>
        <begin position="218"/>
        <end position="239"/>
    </location>
</feature>
<feature type="transmembrane region" description="Helical" evidence="4">
    <location>
        <begin position="166"/>
        <end position="185"/>
    </location>
</feature>
<feature type="transmembrane region" description="Helical" evidence="4">
    <location>
        <begin position="12"/>
        <end position="34"/>
    </location>
</feature>
<dbReference type="InterPro" id="IPR020846">
    <property type="entry name" value="MFS_dom"/>
</dbReference>
<keyword evidence="1 4" id="KW-0812">Transmembrane</keyword>
<proteinExistence type="predicted"/>
<dbReference type="Proteomes" id="UP000461670">
    <property type="component" value="Unassembled WGS sequence"/>
</dbReference>